<evidence type="ECO:0000313" key="2">
    <source>
        <dbReference type="Proteomes" id="UP000324222"/>
    </source>
</evidence>
<dbReference type="Proteomes" id="UP000324222">
    <property type="component" value="Unassembled WGS sequence"/>
</dbReference>
<comment type="caution">
    <text evidence="1">The sequence shown here is derived from an EMBL/GenBank/DDBJ whole genome shotgun (WGS) entry which is preliminary data.</text>
</comment>
<gene>
    <name evidence="1" type="ORF">E2C01_043741</name>
</gene>
<evidence type="ECO:0000313" key="1">
    <source>
        <dbReference type="EMBL" id="MPC49926.1"/>
    </source>
</evidence>
<keyword evidence="2" id="KW-1185">Reference proteome</keyword>
<name>A0A5B7FWH7_PORTR</name>
<dbReference type="EMBL" id="VSRR010009184">
    <property type="protein sequence ID" value="MPC49926.1"/>
    <property type="molecule type" value="Genomic_DNA"/>
</dbReference>
<organism evidence="1 2">
    <name type="scientific">Portunus trituberculatus</name>
    <name type="common">Swimming crab</name>
    <name type="synonym">Neptunus trituberculatus</name>
    <dbReference type="NCBI Taxonomy" id="210409"/>
    <lineage>
        <taxon>Eukaryota</taxon>
        <taxon>Metazoa</taxon>
        <taxon>Ecdysozoa</taxon>
        <taxon>Arthropoda</taxon>
        <taxon>Crustacea</taxon>
        <taxon>Multicrustacea</taxon>
        <taxon>Malacostraca</taxon>
        <taxon>Eumalacostraca</taxon>
        <taxon>Eucarida</taxon>
        <taxon>Decapoda</taxon>
        <taxon>Pleocyemata</taxon>
        <taxon>Brachyura</taxon>
        <taxon>Eubrachyura</taxon>
        <taxon>Portunoidea</taxon>
        <taxon>Portunidae</taxon>
        <taxon>Portuninae</taxon>
        <taxon>Portunus</taxon>
    </lineage>
</organism>
<reference evidence="1 2" key="1">
    <citation type="submission" date="2019-05" db="EMBL/GenBank/DDBJ databases">
        <title>Another draft genome of Portunus trituberculatus and its Hox gene families provides insights of decapod evolution.</title>
        <authorList>
            <person name="Jeong J.-H."/>
            <person name="Song I."/>
            <person name="Kim S."/>
            <person name="Choi T."/>
            <person name="Kim D."/>
            <person name="Ryu S."/>
            <person name="Kim W."/>
        </authorList>
    </citation>
    <scope>NUCLEOTIDE SEQUENCE [LARGE SCALE GENOMIC DNA]</scope>
    <source>
        <tissue evidence="1">Muscle</tissue>
    </source>
</reference>
<dbReference type="AlphaFoldDB" id="A0A5B7FWH7"/>
<accession>A0A5B7FWH7</accession>
<sequence>MNGSGQLRAQGGFYWKKKVENLWFRQTGLEAYLKSVCKKRCSTTAPKGPISPPKRIFGVTTENLGITVTCRMYCQYFGLSEKNHVLCPHPHHHQPSSPSFITNKHHQEGQVTCRLSVALVRWAASDATVQ</sequence>
<protein>
    <submittedName>
        <fullName evidence="1">Uncharacterized protein</fullName>
    </submittedName>
</protein>
<proteinExistence type="predicted"/>